<keyword evidence="2" id="KW-1185">Reference proteome</keyword>
<dbReference type="Pfam" id="PF08282">
    <property type="entry name" value="Hydrolase_3"/>
    <property type="match status" value="1"/>
</dbReference>
<dbReference type="PANTHER" id="PTHR10000">
    <property type="entry name" value="PHOSPHOSERINE PHOSPHATASE"/>
    <property type="match status" value="1"/>
</dbReference>
<dbReference type="OrthoDB" id="9806027at2"/>
<dbReference type="Gene3D" id="3.30.1240.10">
    <property type="match status" value="1"/>
</dbReference>
<evidence type="ECO:0000313" key="1">
    <source>
        <dbReference type="EMBL" id="RAL24257.1"/>
    </source>
</evidence>
<sequence length="291" mass="32266">MTSTKLFSLCPHIERNGSSVPSLNYLFLASDLDGTLLFNNQVSDINRKSIEKFQSLGGSFTIASGRNYNEAKHIIEQLNISLPVILCNGAVLYDPKLDEIIPIKTLDVKLAIDIACELDVDFVESDVFVFTIDQIYATKVSPYTLNITNTNDFRIQVISSFREIPQQQIIKIVTITKPENMSSVINHIEQKKWPTDYVQTGDDFFEIVPQGASKGKAISHVLRELQIPNEKAAAIGDHCNDLSMAEHVGLFAAVSNSHPSTLEKANLIVPSNMHDGVAHLITNHLIHPSQV</sequence>
<dbReference type="Proteomes" id="UP000251213">
    <property type="component" value="Unassembled WGS sequence"/>
</dbReference>
<evidence type="ECO:0000313" key="2">
    <source>
        <dbReference type="Proteomes" id="UP000251213"/>
    </source>
</evidence>
<dbReference type="EMBL" id="QJKK01000005">
    <property type="protein sequence ID" value="RAL24257.1"/>
    <property type="molecule type" value="Genomic_DNA"/>
</dbReference>
<protein>
    <recommendedName>
        <fullName evidence="3">HAD family hydrolase</fullName>
    </recommendedName>
</protein>
<reference evidence="1 2" key="1">
    <citation type="submission" date="2018-06" db="EMBL/GenBank/DDBJ databases">
        <title>Thermoflavimicrobium daqus sp. nov., a thermophilic microbe isolated from Moutai-flavour Daqu.</title>
        <authorList>
            <person name="Wang X."/>
            <person name="Zhou H."/>
        </authorList>
    </citation>
    <scope>NUCLEOTIDE SEQUENCE [LARGE SCALE GENOMIC DNA]</scope>
    <source>
        <strain evidence="1 2">FBKL4.011</strain>
    </source>
</reference>
<proteinExistence type="predicted"/>
<name>A0A364K4J1_9BACL</name>
<reference evidence="1 2" key="2">
    <citation type="submission" date="2018-06" db="EMBL/GenBank/DDBJ databases">
        <authorList>
            <person name="Zhirakovskaya E."/>
        </authorList>
    </citation>
    <scope>NUCLEOTIDE SEQUENCE [LARGE SCALE GENOMIC DNA]</scope>
    <source>
        <strain evidence="1 2">FBKL4.011</strain>
    </source>
</reference>
<dbReference type="Gene3D" id="3.40.50.1000">
    <property type="entry name" value="HAD superfamily/HAD-like"/>
    <property type="match status" value="1"/>
</dbReference>
<dbReference type="InterPro" id="IPR023214">
    <property type="entry name" value="HAD_sf"/>
</dbReference>
<evidence type="ECO:0008006" key="3">
    <source>
        <dbReference type="Google" id="ProtNLM"/>
    </source>
</evidence>
<dbReference type="NCBIfam" id="TIGR00099">
    <property type="entry name" value="Cof-subfamily"/>
    <property type="match status" value="1"/>
</dbReference>
<accession>A0A364K4J1</accession>
<dbReference type="InterPro" id="IPR000150">
    <property type="entry name" value="Cof"/>
</dbReference>
<organism evidence="1 2">
    <name type="scientific">Thermoflavimicrobium daqui</name>
    <dbReference type="NCBI Taxonomy" id="2137476"/>
    <lineage>
        <taxon>Bacteria</taxon>
        <taxon>Bacillati</taxon>
        <taxon>Bacillota</taxon>
        <taxon>Bacilli</taxon>
        <taxon>Bacillales</taxon>
        <taxon>Thermoactinomycetaceae</taxon>
        <taxon>Thermoflavimicrobium</taxon>
    </lineage>
</organism>
<dbReference type="GO" id="GO:0016791">
    <property type="term" value="F:phosphatase activity"/>
    <property type="evidence" value="ECO:0007669"/>
    <property type="project" value="TreeGrafter"/>
</dbReference>
<dbReference type="SUPFAM" id="SSF56784">
    <property type="entry name" value="HAD-like"/>
    <property type="match status" value="1"/>
</dbReference>
<dbReference type="SFLD" id="SFLDS00003">
    <property type="entry name" value="Haloacid_Dehalogenase"/>
    <property type="match status" value="1"/>
</dbReference>
<dbReference type="GO" id="GO:0005829">
    <property type="term" value="C:cytosol"/>
    <property type="evidence" value="ECO:0007669"/>
    <property type="project" value="TreeGrafter"/>
</dbReference>
<dbReference type="NCBIfam" id="TIGR01484">
    <property type="entry name" value="HAD-SF-IIB"/>
    <property type="match status" value="1"/>
</dbReference>
<dbReference type="GO" id="GO:0000287">
    <property type="term" value="F:magnesium ion binding"/>
    <property type="evidence" value="ECO:0007669"/>
    <property type="project" value="TreeGrafter"/>
</dbReference>
<gene>
    <name evidence="1" type="ORF">DL897_11295</name>
</gene>
<dbReference type="InterPro" id="IPR036412">
    <property type="entry name" value="HAD-like_sf"/>
</dbReference>
<dbReference type="InterPro" id="IPR006379">
    <property type="entry name" value="HAD-SF_hydro_IIB"/>
</dbReference>
<dbReference type="AlphaFoldDB" id="A0A364K4J1"/>
<dbReference type="PANTHER" id="PTHR10000:SF8">
    <property type="entry name" value="HAD SUPERFAMILY HYDROLASE-LIKE, TYPE 3"/>
    <property type="match status" value="1"/>
</dbReference>
<dbReference type="SFLD" id="SFLDG01140">
    <property type="entry name" value="C2.B:_Phosphomannomutase_and_P"/>
    <property type="match status" value="1"/>
</dbReference>
<comment type="caution">
    <text evidence="1">The sequence shown here is derived from an EMBL/GenBank/DDBJ whole genome shotgun (WGS) entry which is preliminary data.</text>
</comment>